<dbReference type="PANTHER" id="PTHR10629:SF52">
    <property type="entry name" value="DNA (CYTOSINE-5)-METHYLTRANSFERASE 1"/>
    <property type="match status" value="1"/>
</dbReference>
<accession>A0A644UIJ9</accession>
<dbReference type="GO" id="GO:0003886">
    <property type="term" value="F:DNA (cytosine-5-)-methyltransferase activity"/>
    <property type="evidence" value="ECO:0007669"/>
    <property type="project" value="UniProtKB-EC"/>
</dbReference>
<dbReference type="EMBL" id="VSSQ01000120">
    <property type="protein sequence ID" value="MPL78836.1"/>
    <property type="molecule type" value="Genomic_DNA"/>
</dbReference>
<dbReference type="InterPro" id="IPR050390">
    <property type="entry name" value="C5-Methyltransferase"/>
</dbReference>
<keyword evidence="4" id="KW-0949">S-adenosyl-L-methionine</keyword>
<dbReference type="PROSITE" id="PS51679">
    <property type="entry name" value="SAM_MT_C5"/>
    <property type="match status" value="1"/>
</dbReference>
<dbReference type="InterPro" id="IPR029063">
    <property type="entry name" value="SAM-dependent_MTases_sf"/>
</dbReference>
<dbReference type="InterPro" id="IPR001525">
    <property type="entry name" value="C5_MeTfrase"/>
</dbReference>
<proteinExistence type="predicted"/>
<dbReference type="PROSITE" id="PS00095">
    <property type="entry name" value="C5_MTASE_2"/>
    <property type="match status" value="1"/>
</dbReference>
<dbReference type="GO" id="GO:0044027">
    <property type="term" value="P:negative regulation of gene expression via chromosomal CpG island methylation"/>
    <property type="evidence" value="ECO:0007669"/>
    <property type="project" value="TreeGrafter"/>
</dbReference>
<evidence type="ECO:0000256" key="4">
    <source>
        <dbReference type="ARBA" id="ARBA00022691"/>
    </source>
</evidence>
<organism evidence="5">
    <name type="scientific">bioreactor metagenome</name>
    <dbReference type="NCBI Taxonomy" id="1076179"/>
    <lineage>
        <taxon>unclassified sequences</taxon>
        <taxon>metagenomes</taxon>
        <taxon>ecological metagenomes</taxon>
    </lineage>
</organism>
<dbReference type="AlphaFoldDB" id="A0A644UIJ9"/>
<dbReference type="PANTHER" id="PTHR10629">
    <property type="entry name" value="CYTOSINE-SPECIFIC METHYLTRANSFERASE"/>
    <property type="match status" value="1"/>
</dbReference>
<dbReference type="Pfam" id="PF00145">
    <property type="entry name" value="DNA_methylase"/>
    <property type="match status" value="1"/>
</dbReference>
<dbReference type="SUPFAM" id="SSF53335">
    <property type="entry name" value="S-adenosyl-L-methionine-dependent methyltransferases"/>
    <property type="match status" value="1"/>
</dbReference>
<comment type="caution">
    <text evidence="5">The sequence shown here is derived from an EMBL/GenBank/DDBJ whole genome shotgun (WGS) entry which is preliminary data.</text>
</comment>
<dbReference type="Gene3D" id="3.90.120.10">
    <property type="entry name" value="DNA Methylase, subunit A, domain 2"/>
    <property type="match status" value="1"/>
</dbReference>
<keyword evidence="3 5" id="KW-0808">Transferase</keyword>
<dbReference type="GO" id="GO:0003677">
    <property type="term" value="F:DNA binding"/>
    <property type="evidence" value="ECO:0007669"/>
    <property type="project" value="TreeGrafter"/>
</dbReference>
<sequence length="405" mass="46570">MTASINDDKLNAKINNKTYTFIDLFAGAGGFAEGFYQENFKALSHIEFDSDACKTLKERMKFYNYPKEEIEKIKSTDITDENIIDIIEDGINNNSVDVIIGGPPCQSFSSQGKARDPNGMKCDPRNYLYESYVKILNHFKPKFFVFENVSGILSTKINGKQIIDTIFKDMKENYKIIEDKNTLLLNAVDFGVPQERKRVIIIGVRKDLNIDVATIYKDLGEIAKNEEIVTVHDAIGDLPKLYPGEGSEIIEHKPKIINKYLSKIRSNQLGTLHHHVARNHNELDKKRYKLMTKYKWTLGELYEKEPSLVHPKKRLFNNSYVVQHFDKPSKTIIAHLYKDGNQFIHPDHTQERTLTPREAARLQSFPDDFIFPCSKTQQYKQIGNAVPPLLAKHIASVLKKYLEKI</sequence>
<dbReference type="GO" id="GO:0032259">
    <property type="term" value="P:methylation"/>
    <property type="evidence" value="ECO:0007669"/>
    <property type="project" value="UniProtKB-KW"/>
</dbReference>
<gene>
    <name evidence="5" type="primary">aplIM_1</name>
    <name evidence="5" type="ORF">SDC9_24706</name>
</gene>
<evidence type="ECO:0000256" key="3">
    <source>
        <dbReference type="ARBA" id="ARBA00022679"/>
    </source>
</evidence>
<reference evidence="5" key="1">
    <citation type="submission" date="2019-08" db="EMBL/GenBank/DDBJ databases">
        <authorList>
            <person name="Kucharzyk K."/>
            <person name="Murdoch R.W."/>
            <person name="Higgins S."/>
            <person name="Loffler F."/>
        </authorList>
    </citation>
    <scope>NUCLEOTIDE SEQUENCE</scope>
</reference>
<dbReference type="InterPro" id="IPR031303">
    <property type="entry name" value="C5_meth_CS"/>
</dbReference>
<dbReference type="Gene3D" id="3.40.50.150">
    <property type="entry name" value="Vaccinia Virus protein VP39"/>
    <property type="match status" value="1"/>
</dbReference>
<evidence type="ECO:0000256" key="1">
    <source>
        <dbReference type="ARBA" id="ARBA00011975"/>
    </source>
</evidence>
<dbReference type="PROSITE" id="PS00094">
    <property type="entry name" value="C5_MTASE_1"/>
    <property type="match status" value="1"/>
</dbReference>
<dbReference type="PRINTS" id="PR00105">
    <property type="entry name" value="C5METTRFRASE"/>
</dbReference>
<dbReference type="EC" id="2.1.1.37" evidence="1"/>
<evidence type="ECO:0000256" key="2">
    <source>
        <dbReference type="ARBA" id="ARBA00022603"/>
    </source>
</evidence>
<protein>
    <recommendedName>
        <fullName evidence="1">DNA (cytosine-5-)-methyltransferase</fullName>
        <ecNumber evidence="1">2.1.1.37</ecNumber>
    </recommendedName>
</protein>
<evidence type="ECO:0000313" key="5">
    <source>
        <dbReference type="EMBL" id="MPL78836.1"/>
    </source>
</evidence>
<keyword evidence="2 5" id="KW-0489">Methyltransferase</keyword>
<name>A0A644UIJ9_9ZZZZ</name>
<dbReference type="NCBIfam" id="TIGR00675">
    <property type="entry name" value="dcm"/>
    <property type="match status" value="1"/>
</dbReference>
<dbReference type="InterPro" id="IPR018117">
    <property type="entry name" value="C5_DNA_meth_AS"/>
</dbReference>